<dbReference type="RefSeq" id="WP_248205790.1">
    <property type="nucleotide sequence ID" value="NZ_JALNMH010000003.1"/>
</dbReference>
<evidence type="ECO:0000256" key="4">
    <source>
        <dbReference type="HAMAP-Rule" id="MF_00923"/>
    </source>
</evidence>
<comment type="subunit">
    <text evidence="4">Part of the Bam complex.</text>
</comment>
<dbReference type="PANTHER" id="PTHR34512:SF30">
    <property type="entry name" value="OUTER MEMBRANE PROTEIN ASSEMBLY FACTOR BAMB"/>
    <property type="match status" value="1"/>
</dbReference>
<dbReference type="InterPro" id="IPR002372">
    <property type="entry name" value="PQQ_rpt_dom"/>
</dbReference>
<evidence type="ECO:0000256" key="1">
    <source>
        <dbReference type="ARBA" id="ARBA00022729"/>
    </source>
</evidence>
<keyword evidence="1 4" id="KW-0732">Signal</keyword>
<keyword evidence="4" id="KW-0449">Lipoprotein</keyword>
<name>A0ABT0GEX3_9GAMM</name>
<accession>A0ABT0GEX3</accession>
<sequence length="386" mass="41304">MKKQALLIALAALALGGCGIFKSKTNRENIEPPTELADIDTGVDVDQIWSESTGKGERQLGLRQAVALDGGRVFAADVEGDLTALDAATGRELWQVETGLRLSGGPGVGEDTLVVGGLDGTVLAYNPDSGSERWRAQVSSEVITRPAVGRGLAVVRVNDGRTYAFSITDGTRRWVYDRGLPSLTLRGNAAPVIAGDLVILGYDNGTVSAVSLEDGSQRWEQTISEPKGRNELDRMVDVDGEIVVSGSEVYVASFNGQVQALDLGSGRPLWNREMSVYAGLALSGDKILVADKNANVWALDRRTGASLWRQDGLAYRWLTAPGVTDRHVVFGDLKGYVHWLSLEDGSLQARERVGRKAVRATPQTGADGVVYVRGIRGKLVAFRAGS</sequence>
<evidence type="ECO:0000313" key="6">
    <source>
        <dbReference type="EMBL" id="MCK7592978.1"/>
    </source>
</evidence>
<comment type="caution">
    <text evidence="6">The sequence shown here is derived from an EMBL/GenBank/DDBJ whole genome shotgun (WGS) entry which is preliminary data.</text>
</comment>
<comment type="subcellular location">
    <subcellularLocation>
        <location evidence="4">Cell outer membrane</location>
        <topology evidence="4">Lipid-anchor</topology>
    </subcellularLocation>
</comment>
<dbReference type="NCBIfam" id="TIGR03300">
    <property type="entry name" value="assembly_YfgL"/>
    <property type="match status" value="1"/>
</dbReference>
<organism evidence="6 7">
    <name type="scientific">Pseudomarimonas salicorniae</name>
    <dbReference type="NCBI Taxonomy" id="2933270"/>
    <lineage>
        <taxon>Bacteria</taxon>
        <taxon>Pseudomonadati</taxon>
        <taxon>Pseudomonadota</taxon>
        <taxon>Gammaproteobacteria</taxon>
        <taxon>Lysobacterales</taxon>
        <taxon>Lysobacteraceae</taxon>
        <taxon>Pseudomarimonas</taxon>
    </lineage>
</organism>
<dbReference type="HAMAP" id="MF_00923">
    <property type="entry name" value="OM_assembly_BamB"/>
    <property type="match status" value="1"/>
</dbReference>
<keyword evidence="3 4" id="KW-0998">Cell outer membrane</keyword>
<dbReference type="PROSITE" id="PS51257">
    <property type="entry name" value="PROKAR_LIPOPROTEIN"/>
    <property type="match status" value="1"/>
</dbReference>
<dbReference type="SMART" id="SM00564">
    <property type="entry name" value="PQQ"/>
    <property type="match status" value="7"/>
</dbReference>
<dbReference type="PANTHER" id="PTHR34512">
    <property type="entry name" value="CELL SURFACE PROTEIN"/>
    <property type="match status" value="1"/>
</dbReference>
<keyword evidence="7" id="KW-1185">Reference proteome</keyword>
<proteinExistence type="inferred from homology"/>
<evidence type="ECO:0000259" key="5">
    <source>
        <dbReference type="Pfam" id="PF13360"/>
    </source>
</evidence>
<dbReference type="Proteomes" id="UP001431449">
    <property type="component" value="Unassembled WGS sequence"/>
</dbReference>
<feature type="domain" description="Pyrrolo-quinoline quinone repeat" evidence="5">
    <location>
        <begin position="79"/>
        <end position="310"/>
    </location>
</feature>
<evidence type="ECO:0000256" key="3">
    <source>
        <dbReference type="ARBA" id="ARBA00023237"/>
    </source>
</evidence>
<dbReference type="InterPro" id="IPR011047">
    <property type="entry name" value="Quinoprotein_ADH-like_sf"/>
</dbReference>
<reference evidence="6" key="1">
    <citation type="submission" date="2022-04" db="EMBL/GenBank/DDBJ databases">
        <title>Lysobacter sp. CAU 1642 isolated from sea sand.</title>
        <authorList>
            <person name="Kim W."/>
        </authorList>
    </citation>
    <scope>NUCLEOTIDE SEQUENCE</scope>
    <source>
        <strain evidence="6">CAU 1642</strain>
    </source>
</reference>
<dbReference type="InterPro" id="IPR017687">
    <property type="entry name" value="BamB"/>
</dbReference>
<keyword evidence="4" id="KW-0564">Palmitate</keyword>
<dbReference type="EMBL" id="JALNMH010000003">
    <property type="protein sequence ID" value="MCK7592978.1"/>
    <property type="molecule type" value="Genomic_DNA"/>
</dbReference>
<comment type="similarity">
    <text evidence="4">Belongs to the BamB family.</text>
</comment>
<comment type="function">
    <text evidence="4">Part of the outer membrane protein assembly complex, which is involved in assembly and insertion of beta-barrel proteins into the outer membrane.</text>
</comment>
<dbReference type="InterPro" id="IPR018391">
    <property type="entry name" value="PQQ_b-propeller_rpt"/>
</dbReference>
<dbReference type="SUPFAM" id="SSF50998">
    <property type="entry name" value="Quinoprotein alcohol dehydrogenase-like"/>
    <property type="match status" value="1"/>
</dbReference>
<keyword evidence="2 4" id="KW-0472">Membrane</keyword>
<dbReference type="Gene3D" id="2.130.10.10">
    <property type="entry name" value="YVTN repeat-like/Quinoprotein amine dehydrogenase"/>
    <property type="match status" value="1"/>
</dbReference>
<evidence type="ECO:0000256" key="2">
    <source>
        <dbReference type="ARBA" id="ARBA00023136"/>
    </source>
</evidence>
<protein>
    <recommendedName>
        <fullName evidence="4">Outer membrane protein assembly factor BamB</fullName>
    </recommendedName>
</protein>
<dbReference type="Pfam" id="PF13360">
    <property type="entry name" value="PQQ_2"/>
    <property type="match status" value="1"/>
</dbReference>
<dbReference type="InterPro" id="IPR015943">
    <property type="entry name" value="WD40/YVTN_repeat-like_dom_sf"/>
</dbReference>
<gene>
    <name evidence="4 6" type="primary">bamB</name>
    <name evidence="6" type="ORF">M0G41_04755</name>
</gene>
<evidence type="ECO:0000313" key="7">
    <source>
        <dbReference type="Proteomes" id="UP001431449"/>
    </source>
</evidence>